<gene>
    <name evidence="1" type="ORF">BD311DRAFT_119841</name>
</gene>
<dbReference type="OrthoDB" id="1741719at2759"/>
<evidence type="ECO:0000313" key="1">
    <source>
        <dbReference type="EMBL" id="TBU31465.1"/>
    </source>
</evidence>
<dbReference type="EMBL" id="ML143399">
    <property type="protein sequence ID" value="TBU31465.1"/>
    <property type="molecule type" value="Genomic_DNA"/>
</dbReference>
<proteinExistence type="predicted"/>
<dbReference type="Proteomes" id="UP000292957">
    <property type="component" value="Unassembled WGS sequence"/>
</dbReference>
<sequence length="127" mass="13970">MDLSWSQDGLTLYAVSDGIMAVFGFDSSKIEGIAPSSAQEQSLKRFGFVPLPIPEGYSHLASLQGQKAQQDNRVTPPATQISGVRQMRNPTTPSTLIKGSPISWYVPFLEVKHPEPPPLFLFLLTLR</sequence>
<name>A0A4Q9MUU2_9APHY</name>
<organism evidence="1">
    <name type="scientific">Dichomitus squalens</name>
    <dbReference type="NCBI Taxonomy" id="114155"/>
    <lineage>
        <taxon>Eukaryota</taxon>
        <taxon>Fungi</taxon>
        <taxon>Dikarya</taxon>
        <taxon>Basidiomycota</taxon>
        <taxon>Agaricomycotina</taxon>
        <taxon>Agaricomycetes</taxon>
        <taxon>Polyporales</taxon>
        <taxon>Polyporaceae</taxon>
        <taxon>Dichomitus</taxon>
    </lineage>
</organism>
<protein>
    <submittedName>
        <fullName evidence="1">Uncharacterized protein</fullName>
    </submittedName>
</protein>
<accession>A0A4Q9MUU2</accession>
<dbReference type="AlphaFoldDB" id="A0A4Q9MUU2"/>
<reference evidence="1" key="1">
    <citation type="submission" date="2019-01" db="EMBL/GenBank/DDBJ databases">
        <title>Draft genome sequences of three monokaryotic isolates of the white-rot basidiomycete fungus Dichomitus squalens.</title>
        <authorList>
            <consortium name="DOE Joint Genome Institute"/>
            <person name="Lopez S.C."/>
            <person name="Andreopoulos B."/>
            <person name="Pangilinan J."/>
            <person name="Lipzen A."/>
            <person name="Riley R."/>
            <person name="Ahrendt S."/>
            <person name="Ng V."/>
            <person name="Barry K."/>
            <person name="Daum C."/>
            <person name="Grigoriev I.V."/>
            <person name="Hilden K.S."/>
            <person name="Makela M.R."/>
            <person name="de Vries R.P."/>
        </authorList>
    </citation>
    <scope>NUCLEOTIDE SEQUENCE [LARGE SCALE GENOMIC DNA]</scope>
    <source>
        <strain evidence="1">OM18370.1</strain>
    </source>
</reference>